<dbReference type="Gene3D" id="3.50.50.60">
    <property type="entry name" value="FAD/NAD(P)-binding domain"/>
    <property type="match status" value="1"/>
</dbReference>
<reference evidence="1" key="2">
    <citation type="submission" date="2023-01" db="EMBL/GenBank/DDBJ databases">
        <title>Genomic dissection of endemic carbapenem resistance: metallo-beta-lactamase gene dissemination through clonal, plasmid and integron transfer pathways.</title>
        <authorList>
            <person name="Macesic N."/>
        </authorList>
    </citation>
    <scope>NUCLEOTIDE SEQUENCE</scope>
    <source>
        <strain evidence="1">CPO519</strain>
    </source>
</reference>
<organism evidence="1">
    <name type="scientific">Acinetobacter baumannii</name>
    <dbReference type="NCBI Taxonomy" id="470"/>
    <lineage>
        <taxon>Bacteria</taxon>
        <taxon>Pseudomonadati</taxon>
        <taxon>Pseudomonadota</taxon>
        <taxon>Gammaproteobacteria</taxon>
        <taxon>Moraxellales</taxon>
        <taxon>Moraxellaceae</taxon>
        <taxon>Acinetobacter</taxon>
        <taxon>Acinetobacter calcoaceticus/baumannii complex</taxon>
    </lineage>
</organism>
<dbReference type="InterPro" id="IPR036188">
    <property type="entry name" value="FAD/NAD-bd_sf"/>
</dbReference>
<protein>
    <submittedName>
        <fullName evidence="1">Uncharacterized protein</fullName>
    </submittedName>
</protein>
<evidence type="ECO:0000313" key="2">
    <source>
        <dbReference type="EMBL" id="MEC5497918.1"/>
    </source>
</evidence>
<dbReference type="Proteomes" id="UP001174156">
    <property type="component" value="Unassembled WGS sequence"/>
</dbReference>
<comment type="caution">
    <text evidence="1">The sequence shown here is derived from an EMBL/GenBank/DDBJ whole genome shotgun (WGS) entry which is preliminary data.</text>
</comment>
<dbReference type="EMBL" id="JARTMM020000001">
    <property type="protein sequence ID" value="MEC5497918.1"/>
    <property type="molecule type" value="Genomic_DNA"/>
</dbReference>
<gene>
    <name evidence="2" type="ORF">P9867_016025</name>
    <name evidence="1" type="ORF">P9867_15665</name>
</gene>
<name>A0AA90HWM7_ACIBA</name>
<dbReference type="EMBL" id="JARTMM010000073">
    <property type="protein sequence ID" value="MDK4883069.1"/>
    <property type="molecule type" value="Genomic_DNA"/>
</dbReference>
<sequence>MQKFNTEVFDSEFLKLINFESENLPKIMQDFSLSLACEHIGKIYVLNNAKHTFGVVEPNLSLNTFRAKRVINSLKTSLTEVEEN</sequence>
<reference evidence="2 3" key="1">
    <citation type="journal article" date="2023" name="Nat. Commun.">
        <title>Genomic dissection of endemic carbapenem resistance reveals metallo-beta-lactamase dissemination through clonal, plasmid and integron transfer.</title>
        <authorList>
            <person name="Macesic N."/>
            <person name="Hawkey J."/>
            <person name="Vezina B."/>
            <person name="Wisniewski J.A."/>
            <person name="Cottingham H."/>
            <person name="Blakeway L.V."/>
            <person name="Harshegyi T."/>
            <person name="Pragastis K."/>
            <person name="Badoordeen G.Z."/>
            <person name="Dennison A."/>
            <person name="Spelman D.W."/>
            <person name="Jenney A.W.J."/>
            <person name="Peleg A.Y."/>
        </authorList>
    </citation>
    <scope>NUCLEOTIDE SEQUENCE [LARGE SCALE GENOMIC DNA]</scope>
    <source>
        <strain evidence="2 3">CPO519</strain>
    </source>
</reference>
<accession>A0AA90HWM7</accession>
<reference evidence="2" key="3">
    <citation type="submission" date="2024-01" db="EMBL/GenBank/DDBJ databases">
        <authorList>
            <person name="Macesic N."/>
        </authorList>
    </citation>
    <scope>NUCLEOTIDE SEQUENCE</scope>
    <source>
        <strain evidence="2">CPO519</strain>
    </source>
</reference>
<evidence type="ECO:0000313" key="3">
    <source>
        <dbReference type="Proteomes" id="UP001174156"/>
    </source>
</evidence>
<proteinExistence type="predicted"/>
<evidence type="ECO:0000313" key="1">
    <source>
        <dbReference type="EMBL" id="MDK4883069.1"/>
    </source>
</evidence>
<dbReference type="AlphaFoldDB" id="A0AA90HWM7"/>